<accession>A0A0F9QS95</accession>
<protein>
    <submittedName>
        <fullName evidence="1">Uncharacterized protein</fullName>
    </submittedName>
</protein>
<sequence>MRSFICNVELIQIWFDLGLVMDEITKPLLKKGKLNLLIFSRLVLANCRYCY</sequence>
<organism evidence="1">
    <name type="scientific">marine sediment metagenome</name>
    <dbReference type="NCBI Taxonomy" id="412755"/>
    <lineage>
        <taxon>unclassified sequences</taxon>
        <taxon>metagenomes</taxon>
        <taxon>ecological metagenomes</taxon>
    </lineage>
</organism>
<dbReference type="EMBL" id="LAZR01001292">
    <property type="protein sequence ID" value="KKN47150.1"/>
    <property type="molecule type" value="Genomic_DNA"/>
</dbReference>
<comment type="caution">
    <text evidence="1">The sequence shown here is derived from an EMBL/GenBank/DDBJ whole genome shotgun (WGS) entry which is preliminary data.</text>
</comment>
<dbReference type="AlphaFoldDB" id="A0A0F9QS95"/>
<name>A0A0F9QS95_9ZZZZ</name>
<evidence type="ECO:0000313" key="1">
    <source>
        <dbReference type="EMBL" id="KKN47150.1"/>
    </source>
</evidence>
<reference evidence="1" key="1">
    <citation type="journal article" date="2015" name="Nature">
        <title>Complex archaea that bridge the gap between prokaryotes and eukaryotes.</title>
        <authorList>
            <person name="Spang A."/>
            <person name="Saw J.H."/>
            <person name="Jorgensen S.L."/>
            <person name="Zaremba-Niedzwiedzka K."/>
            <person name="Martijn J."/>
            <person name="Lind A.E."/>
            <person name="van Eijk R."/>
            <person name="Schleper C."/>
            <person name="Guy L."/>
            <person name="Ettema T.J."/>
        </authorList>
    </citation>
    <scope>NUCLEOTIDE SEQUENCE</scope>
</reference>
<gene>
    <name evidence="1" type="ORF">LCGC14_0665820</name>
</gene>
<proteinExistence type="predicted"/>